<keyword evidence="3" id="KW-0813">Transport</keyword>
<dbReference type="Gene3D" id="3.30.70.1350">
    <property type="entry name" value="Cation efflux protein, cytoplasmic domain"/>
    <property type="match status" value="1"/>
</dbReference>
<dbReference type="InterPro" id="IPR058533">
    <property type="entry name" value="Cation_efflux_TM"/>
</dbReference>
<keyword evidence="6 7" id="KW-0472">Membrane</keyword>
<evidence type="ECO:0000256" key="3">
    <source>
        <dbReference type="ARBA" id="ARBA00022448"/>
    </source>
</evidence>
<feature type="domain" description="Cation efflux protein cytoplasmic" evidence="9">
    <location>
        <begin position="229"/>
        <end position="308"/>
    </location>
</feature>
<protein>
    <submittedName>
        <fullName evidence="10">Cation transporter</fullName>
    </submittedName>
</protein>
<dbReference type="Pfam" id="PF01545">
    <property type="entry name" value="Cation_efflux"/>
    <property type="match status" value="1"/>
</dbReference>
<feature type="transmembrane region" description="Helical" evidence="7">
    <location>
        <begin position="174"/>
        <end position="190"/>
    </location>
</feature>
<evidence type="ECO:0000256" key="5">
    <source>
        <dbReference type="ARBA" id="ARBA00022989"/>
    </source>
</evidence>
<feature type="transmembrane region" description="Helical" evidence="7">
    <location>
        <begin position="196"/>
        <end position="218"/>
    </location>
</feature>
<keyword evidence="5 7" id="KW-1133">Transmembrane helix</keyword>
<dbReference type="SUPFAM" id="SSF160240">
    <property type="entry name" value="Cation efflux protein cytoplasmic domain-like"/>
    <property type="match status" value="1"/>
</dbReference>
<evidence type="ECO:0000256" key="4">
    <source>
        <dbReference type="ARBA" id="ARBA00022692"/>
    </source>
</evidence>
<dbReference type="Gene3D" id="1.20.1510.10">
    <property type="entry name" value="Cation efflux protein transmembrane domain"/>
    <property type="match status" value="1"/>
</dbReference>
<evidence type="ECO:0000256" key="6">
    <source>
        <dbReference type="ARBA" id="ARBA00023136"/>
    </source>
</evidence>
<evidence type="ECO:0000256" key="1">
    <source>
        <dbReference type="ARBA" id="ARBA00004141"/>
    </source>
</evidence>
<dbReference type="InterPro" id="IPR036837">
    <property type="entry name" value="Cation_efflux_CTD_sf"/>
</dbReference>
<keyword evidence="4 7" id="KW-0812">Transmembrane</keyword>
<proteinExistence type="inferred from homology"/>
<gene>
    <name evidence="10" type="ORF">E7746_02590</name>
</gene>
<feature type="transmembrane region" description="Helical" evidence="7">
    <location>
        <begin position="96"/>
        <end position="118"/>
    </location>
</feature>
<evidence type="ECO:0000259" key="8">
    <source>
        <dbReference type="Pfam" id="PF01545"/>
    </source>
</evidence>
<dbReference type="GO" id="GO:0016020">
    <property type="term" value="C:membrane"/>
    <property type="evidence" value="ECO:0007669"/>
    <property type="project" value="UniProtKB-SubCell"/>
</dbReference>
<dbReference type="Pfam" id="PF16916">
    <property type="entry name" value="ZT_dimer"/>
    <property type="match status" value="1"/>
</dbReference>
<dbReference type="OrthoDB" id="9806522at2"/>
<dbReference type="PANTHER" id="PTHR43840:SF15">
    <property type="entry name" value="MITOCHONDRIAL METAL TRANSPORTER 1-RELATED"/>
    <property type="match status" value="1"/>
</dbReference>
<evidence type="ECO:0000313" key="11">
    <source>
        <dbReference type="Proteomes" id="UP000297031"/>
    </source>
</evidence>
<dbReference type="InterPro" id="IPR050291">
    <property type="entry name" value="CDF_Transporter"/>
</dbReference>
<feature type="transmembrane region" description="Helical" evidence="7">
    <location>
        <begin position="56"/>
        <end position="75"/>
    </location>
</feature>
<dbReference type="GO" id="GO:0008324">
    <property type="term" value="F:monoatomic cation transmembrane transporter activity"/>
    <property type="evidence" value="ECO:0007669"/>
    <property type="project" value="InterPro"/>
</dbReference>
<evidence type="ECO:0000313" key="10">
    <source>
        <dbReference type="EMBL" id="QCD34844.1"/>
    </source>
</evidence>
<feature type="transmembrane region" description="Helical" evidence="7">
    <location>
        <begin position="130"/>
        <end position="148"/>
    </location>
</feature>
<organism evidence="10 11">
    <name type="scientific">Muribaculum gordoncarteri</name>
    <dbReference type="NCBI Taxonomy" id="2530390"/>
    <lineage>
        <taxon>Bacteria</taxon>
        <taxon>Pseudomonadati</taxon>
        <taxon>Bacteroidota</taxon>
        <taxon>Bacteroidia</taxon>
        <taxon>Bacteroidales</taxon>
        <taxon>Muribaculaceae</taxon>
        <taxon>Muribaculum</taxon>
    </lineage>
</organism>
<evidence type="ECO:0000256" key="2">
    <source>
        <dbReference type="ARBA" id="ARBA00008114"/>
    </source>
</evidence>
<dbReference type="RefSeq" id="WP_123397273.1">
    <property type="nucleotide sequence ID" value="NZ_CANQMU010000042.1"/>
</dbReference>
<comment type="similarity">
    <text evidence="2">Belongs to the cation diffusion facilitator (CDF) transporter (TC 2.A.4) family.</text>
</comment>
<dbReference type="SUPFAM" id="SSF161111">
    <property type="entry name" value="Cation efflux protein transmembrane domain-like"/>
    <property type="match status" value="1"/>
</dbReference>
<dbReference type="Proteomes" id="UP000297031">
    <property type="component" value="Chromosome"/>
</dbReference>
<dbReference type="InterPro" id="IPR002524">
    <property type="entry name" value="Cation_efflux"/>
</dbReference>
<dbReference type="AlphaFoldDB" id="A0A4P7VFV0"/>
<feature type="domain" description="Cation efflux protein transmembrane" evidence="8">
    <location>
        <begin position="26"/>
        <end position="225"/>
    </location>
</feature>
<accession>A0A4P7VFV0</accession>
<keyword evidence="11" id="KW-1185">Reference proteome</keyword>
<reference evidence="10 11" key="1">
    <citation type="submission" date="2019-02" db="EMBL/GenBank/DDBJ databases">
        <title>Isolation and identification of novel species under the genus Muribaculum.</title>
        <authorList>
            <person name="Miyake S."/>
            <person name="Ding Y."/>
            <person name="Low A."/>
            <person name="Soh M."/>
            <person name="Seedorf H."/>
        </authorList>
    </citation>
    <scope>NUCLEOTIDE SEQUENCE [LARGE SCALE GENOMIC DNA]</scope>
    <source>
        <strain evidence="10 11">TLL-A4</strain>
    </source>
</reference>
<dbReference type="KEGG" id="mgod:E7746_02590"/>
<dbReference type="NCBIfam" id="TIGR01297">
    <property type="entry name" value="CDF"/>
    <property type="match status" value="1"/>
</dbReference>
<dbReference type="PANTHER" id="PTHR43840">
    <property type="entry name" value="MITOCHONDRIAL METAL TRANSPORTER 1-RELATED"/>
    <property type="match status" value="1"/>
</dbReference>
<dbReference type="InterPro" id="IPR027470">
    <property type="entry name" value="Cation_efflux_CTD"/>
</dbReference>
<comment type="subcellular location">
    <subcellularLocation>
        <location evidence="1">Membrane</location>
        <topology evidence="1">Multi-pass membrane protein</topology>
    </subcellularLocation>
</comment>
<evidence type="ECO:0000256" key="7">
    <source>
        <dbReference type="SAM" id="Phobius"/>
    </source>
</evidence>
<sequence length="321" mass="35085">MDNSNSIKHSSVTPEEAVKEARHVTWVGFWCNAALGTAKVIAGIVGRSGALVADGIHSFSDFITDVIVLVMVGIARRRPNARYQYGHGKYETFATMLIAVALIIVGIGIFIDGIKHVILALQGEALARPGWIALIICFASIVIKEWLFRYTRRVGVRIQSGAVIANAWHHRSDAFSSVATLVGVAGAMFLGENGRILDPIAAMVVAIFIIIVGIKMAIPAINELLEVSLPEKMEDQIRHIIAESEGVRTYHHLRTRRNGSKIIIEVHLKVDPDITVEQGHSIATEVENKLKNDFGNESAIITTHIEPYRGEELLRDGSCGA</sequence>
<dbReference type="InterPro" id="IPR027469">
    <property type="entry name" value="Cation_efflux_TMD_sf"/>
</dbReference>
<name>A0A4P7VFV0_9BACT</name>
<dbReference type="EMBL" id="CP039393">
    <property type="protein sequence ID" value="QCD34844.1"/>
    <property type="molecule type" value="Genomic_DNA"/>
</dbReference>
<evidence type="ECO:0000259" key="9">
    <source>
        <dbReference type="Pfam" id="PF16916"/>
    </source>
</evidence>
<dbReference type="FunFam" id="1.20.1510.10:FF:000006">
    <property type="entry name" value="Divalent cation efflux transporter"/>
    <property type="match status" value="1"/>
</dbReference>